<evidence type="ECO:0000313" key="2">
    <source>
        <dbReference type="Proteomes" id="UP000198310"/>
    </source>
</evidence>
<name>A0A239ALK9_9BACT</name>
<gene>
    <name evidence="1" type="ORF">SAMN06269173_11385</name>
</gene>
<proteinExistence type="predicted"/>
<organism evidence="1 2">
    <name type="scientific">Hymenobacter mucosus</name>
    <dbReference type="NCBI Taxonomy" id="1411120"/>
    <lineage>
        <taxon>Bacteria</taxon>
        <taxon>Pseudomonadati</taxon>
        <taxon>Bacteroidota</taxon>
        <taxon>Cytophagia</taxon>
        <taxon>Cytophagales</taxon>
        <taxon>Hymenobacteraceae</taxon>
        <taxon>Hymenobacter</taxon>
    </lineage>
</organism>
<protein>
    <submittedName>
        <fullName evidence="1">Uncharacterized protein</fullName>
    </submittedName>
</protein>
<accession>A0A239ALK9</accession>
<sequence>MDPLRYLGPTTVQWQHGQRYAVSIIFSRSQYCIYFANKPQQQYQTLQELLSCWEIRGFASKNRR</sequence>
<reference evidence="2" key="1">
    <citation type="submission" date="2017-06" db="EMBL/GenBank/DDBJ databases">
        <authorList>
            <person name="Varghese N."/>
            <person name="Submissions S."/>
        </authorList>
    </citation>
    <scope>NUCLEOTIDE SEQUENCE [LARGE SCALE GENOMIC DNA]</scope>
    <source>
        <strain evidence="2">DSM 28041</strain>
    </source>
</reference>
<dbReference type="EMBL" id="FZNS01000013">
    <property type="protein sequence ID" value="SNR96547.1"/>
    <property type="molecule type" value="Genomic_DNA"/>
</dbReference>
<evidence type="ECO:0000313" key="1">
    <source>
        <dbReference type="EMBL" id="SNR96547.1"/>
    </source>
</evidence>
<keyword evidence="2" id="KW-1185">Reference proteome</keyword>
<dbReference type="Proteomes" id="UP000198310">
    <property type="component" value="Unassembled WGS sequence"/>
</dbReference>
<dbReference type="AlphaFoldDB" id="A0A239ALK9"/>